<name>A0A8J6DV07_GALPY</name>
<gene>
    <name evidence="1" type="ORF">J0S82_013939</name>
</gene>
<dbReference type="AlphaFoldDB" id="A0A8J6DV07"/>
<comment type="caution">
    <text evidence="1">The sequence shown here is derived from an EMBL/GenBank/DDBJ whole genome shotgun (WGS) entry which is preliminary data.</text>
</comment>
<dbReference type="Proteomes" id="UP000700334">
    <property type="component" value="Unassembled WGS sequence"/>
</dbReference>
<evidence type="ECO:0000313" key="2">
    <source>
        <dbReference type="Proteomes" id="UP000700334"/>
    </source>
</evidence>
<keyword evidence="2" id="KW-1185">Reference proteome</keyword>
<accession>A0A8J6DV07</accession>
<reference evidence="1" key="1">
    <citation type="journal article" date="2021" name="Evol. Appl.">
        <title>The genome of the Pyrenean desman and the effects of bottlenecks and inbreeding on the genomic landscape of an endangered species.</title>
        <authorList>
            <person name="Escoda L."/>
            <person name="Castresana J."/>
        </authorList>
    </citation>
    <scope>NUCLEOTIDE SEQUENCE</scope>
    <source>
        <strain evidence="1">IBE-C5619</strain>
    </source>
</reference>
<feature type="non-terminal residue" evidence="1">
    <location>
        <position position="1"/>
    </location>
</feature>
<proteinExistence type="predicted"/>
<protein>
    <submittedName>
        <fullName evidence="1">Uncharacterized protein</fullName>
    </submittedName>
</protein>
<organism evidence="1 2">
    <name type="scientific">Galemys pyrenaicus</name>
    <name type="common">Iberian desman</name>
    <name type="synonym">Pyrenean desman</name>
    <dbReference type="NCBI Taxonomy" id="202257"/>
    <lineage>
        <taxon>Eukaryota</taxon>
        <taxon>Metazoa</taxon>
        <taxon>Chordata</taxon>
        <taxon>Craniata</taxon>
        <taxon>Vertebrata</taxon>
        <taxon>Euteleostomi</taxon>
        <taxon>Mammalia</taxon>
        <taxon>Eutheria</taxon>
        <taxon>Laurasiatheria</taxon>
        <taxon>Eulipotyphla</taxon>
        <taxon>Talpidae</taxon>
        <taxon>Galemys</taxon>
    </lineage>
</organism>
<sequence>IMASKLLPKVSSLAVRVQYVPENHPELRPSASPSSYFLQESTEVQREADPCCIHPLSGRAYNLDCNPPYMHGIDGINEEPRSGPLIFWCGDQQNLSLCLHAFLKQDQAYLVQRSVLNLPVKERTKKMPFIQL</sequence>
<dbReference type="EMBL" id="JAGFMF010011458">
    <property type="protein sequence ID" value="KAG8521811.1"/>
    <property type="molecule type" value="Genomic_DNA"/>
</dbReference>
<feature type="non-terminal residue" evidence="1">
    <location>
        <position position="132"/>
    </location>
</feature>
<evidence type="ECO:0000313" key="1">
    <source>
        <dbReference type="EMBL" id="KAG8521811.1"/>
    </source>
</evidence>